<evidence type="ECO:0000256" key="5">
    <source>
        <dbReference type="ARBA" id="ARBA00036066"/>
    </source>
</evidence>
<keyword evidence="2" id="KW-0285">Flavoprotein</keyword>
<accession>A0AAV0ZC66</accession>
<gene>
    <name evidence="10" type="ORF">VFH_I175400</name>
</gene>
<keyword evidence="11" id="KW-1185">Reference proteome</keyword>
<dbReference type="Proteomes" id="UP001157006">
    <property type="component" value="Chromosome 1S"/>
</dbReference>
<dbReference type="EC" id="1.1.99.2" evidence="7"/>
<comment type="similarity">
    <text evidence="6">Belongs to the L2HGDH family.</text>
</comment>
<protein>
    <recommendedName>
        <fullName evidence="8">L-2-hydroxyglutarate dehydrogenase, mitochondrial</fullName>
        <ecNumber evidence="7">1.1.99.2</ecNumber>
    </recommendedName>
</protein>
<dbReference type="InterPro" id="IPR036188">
    <property type="entry name" value="FAD/NAD-bd_sf"/>
</dbReference>
<comment type="catalytic activity">
    <reaction evidence="5">
        <text>(S)-2-hydroxyglutarate + A = 2-oxoglutarate + AH2</text>
        <dbReference type="Rhea" id="RHEA:21252"/>
        <dbReference type="ChEBI" id="CHEBI:13193"/>
        <dbReference type="ChEBI" id="CHEBI:16782"/>
        <dbReference type="ChEBI" id="CHEBI:16810"/>
        <dbReference type="ChEBI" id="CHEBI:17499"/>
        <dbReference type="EC" id="1.1.99.2"/>
    </reaction>
</comment>
<evidence type="ECO:0000256" key="8">
    <source>
        <dbReference type="ARBA" id="ARBA00041137"/>
    </source>
</evidence>
<comment type="cofactor">
    <cofactor evidence="1">
        <name>FAD</name>
        <dbReference type="ChEBI" id="CHEBI:57692"/>
    </cofactor>
</comment>
<reference evidence="10 11" key="1">
    <citation type="submission" date="2023-01" db="EMBL/GenBank/DDBJ databases">
        <authorList>
            <person name="Kreplak J."/>
        </authorList>
    </citation>
    <scope>NUCLEOTIDE SEQUENCE [LARGE SCALE GENOMIC DNA]</scope>
</reference>
<dbReference type="PANTHER" id="PTHR43104">
    <property type="entry name" value="L-2-HYDROXYGLUTARATE DEHYDROGENASE, MITOCHONDRIAL"/>
    <property type="match status" value="1"/>
</dbReference>
<evidence type="ECO:0000256" key="7">
    <source>
        <dbReference type="ARBA" id="ARBA00038878"/>
    </source>
</evidence>
<feature type="domain" description="FAD dependent oxidoreductase" evidence="9">
    <location>
        <begin position="49"/>
        <end position="132"/>
    </location>
</feature>
<evidence type="ECO:0000256" key="1">
    <source>
        <dbReference type="ARBA" id="ARBA00001974"/>
    </source>
</evidence>
<evidence type="ECO:0000259" key="9">
    <source>
        <dbReference type="Pfam" id="PF01266"/>
    </source>
</evidence>
<keyword evidence="3" id="KW-0274">FAD</keyword>
<organism evidence="10 11">
    <name type="scientific">Vicia faba</name>
    <name type="common">Broad bean</name>
    <name type="synonym">Faba vulgaris</name>
    <dbReference type="NCBI Taxonomy" id="3906"/>
    <lineage>
        <taxon>Eukaryota</taxon>
        <taxon>Viridiplantae</taxon>
        <taxon>Streptophyta</taxon>
        <taxon>Embryophyta</taxon>
        <taxon>Tracheophyta</taxon>
        <taxon>Spermatophyta</taxon>
        <taxon>Magnoliopsida</taxon>
        <taxon>eudicotyledons</taxon>
        <taxon>Gunneridae</taxon>
        <taxon>Pentapetalae</taxon>
        <taxon>rosids</taxon>
        <taxon>fabids</taxon>
        <taxon>Fabales</taxon>
        <taxon>Fabaceae</taxon>
        <taxon>Papilionoideae</taxon>
        <taxon>50 kb inversion clade</taxon>
        <taxon>NPAAA clade</taxon>
        <taxon>Hologalegina</taxon>
        <taxon>IRL clade</taxon>
        <taxon>Fabeae</taxon>
        <taxon>Vicia</taxon>
    </lineage>
</organism>
<evidence type="ECO:0000256" key="2">
    <source>
        <dbReference type="ARBA" id="ARBA00022630"/>
    </source>
</evidence>
<dbReference type="PANTHER" id="PTHR43104:SF4">
    <property type="entry name" value="L-2-HYDROXYGLUTARATE DEHYDROGENASE, MITOCHONDRIAL"/>
    <property type="match status" value="1"/>
</dbReference>
<dbReference type="AlphaFoldDB" id="A0AAV0ZC66"/>
<dbReference type="Pfam" id="PF01266">
    <property type="entry name" value="DAO"/>
    <property type="match status" value="1"/>
</dbReference>
<sequence length="136" mass="15079">MLKKTIQTLVRCDVHMKRNHLFVNCVRNISSSTQNDITTSYSVPREKVDCVVIGAGVVGIAVARALALKGREVIVIESGSSFGTGTSSRNSEVVHAGIYYPRDSLKAIFCVKGREMLYEYCSKHDIPHEQTGDEWC</sequence>
<dbReference type="EMBL" id="OX451735">
    <property type="protein sequence ID" value="CAI8595118.1"/>
    <property type="molecule type" value="Genomic_DNA"/>
</dbReference>
<evidence type="ECO:0000256" key="3">
    <source>
        <dbReference type="ARBA" id="ARBA00022827"/>
    </source>
</evidence>
<evidence type="ECO:0000313" key="10">
    <source>
        <dbReference type="EMBL" id="CAI8595118.1"/>
    </source>
</evidence>
<dbReference type="InterPro" id="IPR006076">
    <property type="entry name" value="FAD-dep_OxRdtase"/>
</dbReference>
<keyword evidence="4" id="KW-0560">Oxidoreductase</keyword>
<evidence type="ECO:0000256" key="6">
    <source>
        <dbReference type="ARBA" id="ARBA00037941"/>
    </source>
</evidence>
<dbReference type="GO" id="GO:0047545">
    <property type="term" value="F:(S)-2-hydroxyglutarate dehydrogenase activity"/>
    <property type="evidence" value="ECO:0007669"/>
    <property type="project" value="UniProtKB-EC"/>
</dbReference>
<dbReference type="SUPFAM" id="SSF51905">
    <property type="entry name" value="FAD/NAD(P)-binding domain"/>
    <property type="match status" value="1"/>
</dbReference>
<evidence type="ECO:0000256" key="4">
    <source>
        <dbReference type="ARBA" id="ARBA00023002"/>
    </source>
</evidence>
<dbReference type="Gene3D" id="3.50.50.60">
    <property type="entry name" value="FAD/NAD(P)-binding domain"/>
    <property type="match status" value="1"/>
</dbReference>
<name>A0AAV0ZC66_VICFA</name>
<evidence type="ECO:0000313" key="11">
    <source>
        <dbReference type="Proteomes" id="UP001157006"/>
    </source>
</evidence>
<proteinExistence type="inferred from homology"/>